<keyword evidence="3 5" id="KW-1133">Transmembrane helix</keyword>
<dbReference type="Gene3D" id="1.20.1250.20">
    <property type="entry name" value="MFS general substrate transporter like domains"/>
    <property type="match status" value="1"/>
</dbReference>
<name>A0A4V5NF45_9PEZI</name>
<evidence type="ECO:0000256" key="2">
    <source>
        <dbReference type="ARBA" id="ARBA00022692"/>
    </source>
</evidence>
<keyword evidence="2 5" id="KW-0812">Transmembrane</keyword>
<dbReference type="GO" id="GO:0005886">
    <property type="term" value="C:plasma membrane"/>
    <property type="evidence" value="ECO:0007669"/>
    <property type="project" value="TreeGrafter"/>
</dbReference>
<comment type="subcellular location">
    <subcellularLocation>
        <location evidence="1">Membrane</location>
        <topology evidence="1">Multi-pass membrane protein</topology>
    </subcellularLocation>
</comment>
<accession>A0A4V5NF45</accession>
<feature type="transmembrane region" description="Helical" evidence="5">
    <location>
        <begin position="65"/>
        <end position="86"/>
    </location>
</feature>
<dbReference type="STRING" id="331657.A0A4V5NF45"/>
<comment type="caution">
    <text evidence="6">The sequence shown here is derived from an EMBL/GenBank/DDBJ whole genome shotgun (WGS) entry which is preliminary data.</text>
</comment>
<feature type="transmembrane region" description="Helical" evidence="5">
    <location>
        <begin position="118"/>
        <end position="137"/>
    </location>
</feature>
<keyword evidence="4 5" id="KW-0472">Membrane</keyword>
<keyword evidence="7" id="KW-1185">Reference proteome</keyword>
<dbReference type="Proteomes" id="UP000308768">
    <property type="component" value="Unassembled WGS sequence"/>
</dbReference>
<feature type="transmembrane region" description="Helical" evidence="5">
    <location>
        <begin position="157"/>
        <end position="179"/>
    </location>
</feature>
<evidence type="ECO:0008006" key="8">
    <source>
        <dbReference type="Google" id="ProtNLM"/>
    </source>
</evidence>
<evidence type="ECO:0000256" key="5">
    <source>
        <dbReference type="SAM" id="Phobius"/>
    </source>
</evidence>
<organism evidence="6 7">
    <name type="scientific">Cryomyces minteri</name>
    <dbReference type="NCBI Taxonomy" id="331657"/>
    <lineage>
        <taxon>Eukaryota</taxon>
        <taxon>Fungi</taxon>
        <taxon>Dikarya</taxon>
        <taxon>Ascomycota</taxon>
        <taxon>Pezizomycotina</taxon>
        <taxon>Dothideomycetes</taxon>
        <taxon>Dothideomycetes incertae sedis</taxon>
        <taxon>Cryomyces</taxon>
    </lineage>
</organism>
<dbReference type="PANTHER" id="PTHR23501:SF158">
    <property type="entry name" value="TRANSPORTER, PUTATIVE (AFU_ORTHOLOGUE AFUA_5G14490)-RELATED"/>
    <property type="match status" value="1"/>
</dbReference>
<sequence length="279" mass="29698">MSVFFIFSERKLAHYPLMPLGLFGQKSNVATLFVGFVHGFVFIAAEYYLPLYFQSAKEASPIRSGVLILPITVTEALLGITAGIVINRTGRYLELIWIGMTLLTIGNGLYIHLNATSSIAEIVAFELVAGIGAGLLFEPPLIALQAMVSQDDTATATATLGFVRNLATSMSIVLGGVVFQNSMQMNAPGLRAVGLPADITQQLSGSTAAANVMVVGTIADPAQKMAVKQAFAGSLRNMWILYMCVSACGLAASGFIAKSVLSKEHSETKTGLRKKKDEE</sequence>
<dbReference type="InterPro" id="IPR036259">
    <property type="entry name" value="MFS_trans_sf"/>
</dbReference>
<feature type="transmembrane region" description="Helical" evidence="5">
    <location>
        <begin position="29"/>
        <end position="53"/>
    </location>
</feature>
<dbReference type="Pfam" id="PF07690">
    <property type="entry name" value="MFS_1"/>
    <property type="match status" value="1"/>
</dbReference>
<evidence type="ECO:0000313" key="6">
    <source>
        <dbReference type="EMBL" id="TKA69629.1"/>
    </source>
</evidence>
<dbReference type="GO" id="GO:0022857">
    <property type="term" value="F:transmembrane transporter activity"/>
    <property type="evidence" value="ECO:0007669"/>
    <property type="project" value="InterPro"/>
</dbReference>
<dbReference type="OrthoDB" id="10021397at2759"/>
<gene>
    <name evidence="6" type="ORF">B0A49_04652</name>
</gene>
<evidence type="ECO:0000256" key="4">
    <source>
        <dbReference type="ARBA" id="ARBA00023136"/>
    </source>
</evidence>
<protein>
    <recommendedName>
        <fullName evidence="8">Major facilitator superfamily (MFS) profile domain-containing protein</fullName>
    </recommendedName>
</protein>
<feature type="transmembrane region" description="Helical" evidence="5">
    <location>
        <begin position="92"/>
        <end position="111"/>
    </location>
</feature>
<dbReference type="EMBL" id="NAJN01000713">
    <property type="protein sequence ID" value="TKA69629.1"/>
    <property type="molecule type" value="Genomic_DNA"/>
</dbReference>
<evidence type="ECO:0000256" key="1">
    <source>
        <dbReference type="ARBA" id="ARBA00004141"/>
    </source>
</evidence>
<reference evidence="6 7" key="1">
    <citation type="submission" date="2017-03" db="EMBL/GenBank/DDBJ databases">
        <title>Genomes of endolithic fungi from Antarctica.</title>
        <authorList>
            <person name="Coleine C."/>
            <person name="Masonjones S."/>
            <person name="Stajich J.E."/>
        </authorList>
    </citation>
    <scope>NUCLEOTIDE SEQUENCE [LARGE SCALE GENOMIC DNA]</scope>
    <source>
        <strain evidence="6 7">CCFEE 5187</strain>
    </source>
</reference>
<evidence type="ECO:0000256" key="3">
    <source>
        <dbReference type="ARBA" id="ARBA00022989"/>
    </source>
</evidence>
<feature type="transmembrane region" description="Helical" evidence="5">
    <location>
        <begin position="239"/>
        <end position="257"/>
    </location>
</feature>
<evidence type="ECO:0000313" key="7">
    <source>
        <dbReference type="Proteomes" id="UP000308768"/>
    </source>
</evidence>
<dbReference type="SUPFAM" id="SSF103473">
    <property type="entry name" value="MFS general substrate transporter"/>
    <property type="match status" value="1"/>
</dbReference>
<dbReference type="InterPro" id="IPR011701">
    <property type="entry name" value="MFS"/>
</dbReference>
<proteinExistence type="predicted"/>
<dbReference type="PANTHER" id="PTHR23501">
    <property type="entry name" value="MAJOR FACILITATOR SUPERFAMILY"/>
    <property type="match status" value="1"/>
</dbReference>
<dbReference type="AlphaFoldDB" id="A0A4V5NF45"/>